<proteinExistence type="predicted"/>
<evidence type="ECO:0000313" key="6">
    <source>
        <dbReference type="Proteomes" id="UP000321389"/>
    </source>
</evidence>
<keyword evidence="6" id="KW-1185">Reference proteome</keyword>
<keyword evidence="2" id="KW-0238">DNA-binding</keyword>
<evidence type="ECO:0000256" key="1">
    <source>
        <dbReference type="ARBA" id="ARBA00023015"/>
    </source>
</evidence>
<evidence type="ECO:0000313" key="5">
    <source>
        <dbReference type="EMBL" id="QDZ02613.1"/>
    </source>
</evidence>
<protein>
    <submittedName>
        <fullName evidence="5">MarR family transcriptional regulator</fullName>
    </submittedName>
</protein>
<feature type="domain" description="HTH marR-type" evidence="4">
    <location>
        <begin position="22"/>
        <end position="154"/>
    </location>
</feature>
<dbReference type="RefSeq" id="WP_146301248.1">
    <property type="nucleotide sequence ID" value="NZ_CP042301.2"/>
</dbReference>
<dbReference type="KEGG" id="niy:FQ775_20815"/>
<organism evidence="5 6">
    <name type="scientific">Nitratireductor mangrovi</name>
    <dbReference type="NCBI Taxonomy" id="2599600"/>
    <lineage>
        <taxon>Bacteria</taxon>
        <taxon>Pseudomonadati</taxon>
        <taxon>Pseudomonadota</taxon>
        <taxon>Alphaproteobacteria</taxon>
        <taxon>Hyphomicrobiales</taxon>
        <taxon>Phyllobacteriaceae</taxon>
        <taxon>Nitratireductor</taxon>
    </lineage>
</organism>
<dbReference type="EMBL" id="CP042301">
    <property type="protein sequence ID" value="QDZ02613.1"/>
    <property type="molecule type" value="Genomic_DNA"/>
</dbReference>
<dbReference type="SMART" id="SM00347">
    <property type="entry name" value="HTH_MARR"/>
    <property type="match status" value="1"/>
</dbReference>
<evidence type="ECO:0000256" key="2">
    <source>
        <dbReference type="ARBA" id="ARBA00023125"/>
    </source>
</evidence>
<keyword evidence="3" id="KW-0804">Transcription</keyword>
<sequence length="161" mass="17995">MNERLTADVKPDEPRLGEIGLQQFAPYLMNRIMGRYNASLRADLAKLGLTTPKMRSLAVLSVVGGIQISTLAVYAVVEQSTLSRALDALETDGLVRRAPDPEDSRATRVWITEEGRAAFETLWPTMRGNYERMFAGISDEEHAAFVATLQKMLANIRKHQF</sequence>
<dbReference type="Pfam" id="PF01047">
    <property type="entry name" value="MarR"/>
    <property type="match status" value="1"/>
</dbReference>
<dbReference type="InterPro" id="IPR036390">
    <property type="entry name" value="WH_DNA-bd_sf"/>
</dbReference>
<dbReference type="PANTHER" id="PTHR42756:SF1">
    <property type="entry name" value="TRANSCRIPTIONAL REPRESSOR OF EMRAB OPERON"/>
    <property type="match status" value="1"/>
</dbReference>
<dbReference type="InterPro" id="IPR000835">
    <property type="entry name" value="HTH_MarR-typ"/>
</dbReference>
<dbReference type="PROSITE" id="PS50995">
    <property type="entry name" value="HTH_MARR_2"/>
    <property type="match status" value="1"/>
</dbReference>
<name>A0A5B8L478_9HYPH</name>
<dbReference type="OrthoDB" id="7559832at2"/>
<dbReference type="AlphaFoldDB" id="A0A5B8L478"/>
<evidence type="ECO:0000259" key="4">
    <source>
        <dbReference type="PROSITE" id="PS50995"/>
    </source>
</evidence>
<dbReference type="Gene3D" id="1.10.10.10">
    <property type="entry name" value="Winged helix-like DNA-binding domain superfamily/Winged helix DNA-binding domain"/>
    <property type="match status" value="1"/>
</dbReference>
<dbReference type="InterPro" id="IPR036388">
    <property type="entry name" value="WH-like_DNA-bd_sf"/>
</dbReference>
<gene>
    <name evidence="5" type="ORF">FQ775_20815</name>
</gene>
<accession>A0A5B8L478</accession>
<dbReference type="GO" id="GO:0003700">
    <property type="term" value="F:DNA-binding transcription factor activity"/>
    <property type="evidence" value="ECO:0007669"/>
    <property type="project" value="InterPro"/>
</dbReference>
<dbReference type="PANTHER" id="PTHR42756">
    <property type="entry name" value="TRANSCRIPTIONAL REGULATOR, MARR"/>
    <property type="match status" value="1"/>
</dbReference>
<dbReference type="Proteomes" id="UP000321389">
    <property type="component" value="Chromosome"/>
</dbReference>
<keyword evidence="1" id="KW-0805">Transcription regulation</keyword>
<dbReference type="PRINTS" id="PR00598">
    <property type="entry name" value="HTHMARR"/>
</dbReference>
<dbReference type="SUPFAM" id="SSF46785">
    <property type="entry name" value="Winged helix' DNA-binding domain"/>
    <property type="match status" value="1"/>
</dbReference>
<reference evidence="5" key="1">
    <citation type="submission" date="2020-04" db="EMBL/GenBank/DDBJ databases">
        <title>Nitratireductor sp. nov. isolated from mangrove soil.</title>
        <authorList>
            <person name="Ye Y."/>
        </authorList>
    </citation>
    <scope>NUCLEOTIDE SEQUENCE</scope>
    <source>
        <strain evidence="5">SY7</strain>
    </source>
</reference>
<evidence type="ECO:0000256" key="3">
    <source>
        <dbReference type="ARBA" id="ARBA00023163"/>
    </source>
</evidence>
<dbReference type="GO" id="GO:0003677">
    <property type="term" value="F:DNA binding"/>
    <property type="evidence" value="ECO:0007669"/>
    <property type="project" value="UniProtKB-KW"/>
</dbReference>